<proteinExistence type="predicted"/>
<name>A0A0A2VSS9_BEABA</name>
<keyword evidence="1" id="KW-0479">Metal-binding</keyword>
<dbReference type="GO" id="GO:0047443">
    <property type="term" value="F:4-hydroxy-4-methyl-2-oxoglutarate aldolase activity"/>
    <property type="evidence" value="ECO:0007669"/>
    <property type="project" value="TreeGrafter"/>
</dbReference>
<sequence length="303" mass="32116">MASPRLLGRSAYRELVWAALPTATLRASLLCAAGPRAYTTHSTQPRLTLSNNRAAALSVTKTGRAHHRAMSSSFSTIPAQAISELEKYTACDVSDALLKLKVPGAGFIADLTQYSPRNKQERVVVAPVSTVLFTAKDEDPTTASTRPAPNFPKDTHWVDNAVPGTFAVMQQAAGQTNAICGGIMALRMQVLGLKGIIVAGRVRDLIELQSTELPIWALGTSTVGSGGSSTPWAREVPLTINGVRVAPGDLAVHDPVNGVVVIPQDKVTQVLELLPKLTSADDKAKADVALGVSVKEAFQRHRG</sequence>
<dbReference type="EMBL" id="ANFO01000487">
    <property type="protein sequence ID" value="KGQ09170.1"/>
    <property type="molecule type" value="Genomic_DNA"/>
</dbReference>
<feature type="binding site" evidence="1">
    <location>
        <position position="203"/>
    </location>
    <ligand>
        <name>substrate</name>
    </ligand>
</feature>
<dbReference type="OrthoDB" id="1476984at2759"/>
<dbReference type="Pfam" id="PF03737">
    <property type="entry name" value="RraA-like"/>
    <property type="match status" value="1"/>
</dbReference>
<evidence type="ECO:0008006" key="4">
    <source>
        <dbReference type="Google" id="ProtNLM"/>
    </source>
</evidence>
<dbReference type="CDD" id="cd16841">
    <property type="entry name" value="RraA_family"/>
    <property type="match status" value="1"/>
</dbReference>
<evidence type="ECO:0000313" key="2">
    <source>
        <dbReference type="EMBL" id="KGQ09170.1"/>
    </source>
</evidence>
<comment type="caution">
    <text evidence="2">The sequence shown here is derived from an EMBL/GenBank/DDBJ whole genome shotgun (WGS) entry which is preliminary data.</text>
</comment>
<keyword evidence="1" id="KW-0460">Magnesium</keyword>
<dbReference type="InterPro" id="IPR005493">
    <property type="entry name" value="RraA/RraA-like"/>
</dbReference>
<dbReference type="SUPFAM" id="SSF89562">
    <property type="entry name" value="RraA-like"/>
    <property type="match status" value="1"/>
</dbReference>
<dbReference type="InterPro" id="IPR036704">
    <property type="entry name" value="RraA/RraA-like_sf"/>
</dbReference>
<dbReference type="PANTHER" id="PTHR33254:SF4">
    <property type="entry name" value="4-HYDROXY-4-METHYL-2-OXOGLUTARATE ALDOLASE 3-RELATED"/>
    <property type="match status" value="1"/>
</dbReference>
<dbReference type="GO" id="GO:0008948">
    <property type="term" value="F:oxaloacetate decarboxylase activity"/>
    <property type="evidence" value="ECO:0007669"/>
    <property type="project" value="TreeGrafter"/>
</dbReference>
<organism evidence="2 3">
    <name type="scientific">Beauveria bassiana D1-5</name>
    <dbReference type="NCBI Taxonomy" id="1245745"/>
    <lineage>
        <taxon>Eukaryota</taxon>
        <taxon>Fungi</taxon>
        <taxon>Dikarya</taxon>
        <taxon>Ascomycota</taxon>
        <taxon>Pezizomycotina</taxon>
        <taxon>Sordariomycetes</taxon>
        <taxon>Hypocreomycetidae</taxon>
        <taxon>Hypocreales</taxon>
        <taxon>Cordycipitaceae</taxon>
        <taxon>Beauveria</taxon>
    </lineage>
</organism>
<dbReference type="STRING" id="1245745.A0A0A2VSS9"/>
<reference evidence="2 3" key="1">
    <citation type="submission" date="2012-10" db="EMBL/GenBank/DDBJ databases">
        <title>Genome sequencing and analysis of entomopathogenic fungi Beauveria bassiana D1-5.</title>
        <authorList>
            <person name="Li Q."/>
            <person name="Wang L."/>
            <person name="Zhang Z."/>
            <person name="Wang Q."/>
            <person name="Ren J."/>
            <person name="Wang M."/>
            <person name="Xu W."/>
            <person name="Wang J."/>
            <person name="Lu Y."/>
            <person name="Du Q."/>
            <person name="Sun Z."/>
        </authorList>
    </citation>
    <scope>NUCLEOTIDE SEQUENCE [LARGE SCALE GENOMIC DNA]</scope>
    <source>
        <strain evidence="2 3">D1-5</strain>
    </source>
</reference>
<dbReference type="PANTHER" id="PTHR33254">
    <property type="entry name" value="4-HYDROXY-4-METHYL-2-OXOGLUTARATE ALDOLASE 3-RELATED"/>
    <property type="match status" value="1"/>
</dbReference>
<accession>A0A0A2VSS9</accession>
<evidence type="ECO:0000313" key="3">
    <source>
        <dbReference type="Proteomes" id="UP000030106"/>
    </source>
</evidence>
<dbReference type="AlphaFoldDB" id="A0A0A2VSS9"/>
<feature type="binding site" evidence="1">
    <location>
        <position position="204"/>
    </location>
    <ligand>
        <name>Mg(2+)</name>
        <dbReference type="ChEBI" id="CHEBI:18420"/>
    </ligand>
</feature>
<comment type="cofactor">
    <cofactor evidence="1">
        <name>Mg(2+)</name>
        <dbReference type="ChEBI" id="CHEBI:18420"/>
    </cofactor>
</comment>
<dbReference type="Proteomes" id="UP000030106">
    <property type="component" value="Unassembled WGS sequence"/>
</dbReference>
<feature type="binding site" evidence="1">
    <location>
        <begin position="181"/>
        <end position="184"/>
    </location>
    <ligand>
        <name>substrate</name>
    </ligand>
</feature>
<protein>
    <recommendedName>
        <fullName evidence="4">4-hydroxy-4-methyl-2-oxoglutarate aldolase</fullName>
    </recommendedName>
</protein>
<dbReference type="GO" id="GO:0046872">
    <property type="term" value="F:metal ion binding"/>
    <property type="evidence" value="ECO:0007669"/>
    <property type="project" value="UniProtKB-KW"/>
</dbReference>
<dbReference type="eggNOG" id="ENOG502S2PM">
    <property type="taxonomic scope" value="Eukaryota"/>
</dbReference>
<evidence type="ECO:0000256" key="1">
    <source>
        <dbReference type="PIRSR" id="PIRSR605493-1"/>
    </source>
</evidence>
<dbReference type="HOGENOM" id="CLU_072626_0_1_1"/>
<dbReference type="Gene3D" id="3.50.30.40">
    <property type="entry name" value="Ribonuclease E inhibitor RraA/RraA-like"/>
    <property type="match status" value="1"/>
</dbReference>
<gene>
    <name evidence="2" type="ORF">BBAD15_g5464</name>
</gene>